<dbReference type="PANTHER" id="PTHR46648:SF1">
    <property type="entry name" value="ADENOSINE 5'-MONOPHOSPHORAMIDASE HNT1"/>
    <property type="match status" value="1"/>
</dbReference>
<gene>
    <name evidence="5" type="ORF">SAMN05192563_1006113</name>
</gene>
<dbReference type="InterPro" id="IPR036265">
    <property type="entry name" value="HIT-like_sf"/>
</dbReference>
<protein>
    <submittedName>
        <fullName evidence="5">Histidine triad (HIT) family protein</fullName>
    </submittedName>
</protein>
<sequence>MNYDDSNPFAKILRGELPCIKVAESDAALAFMDLMPQADGHMLVVPKEAAVEIFELSDASTVACMRMTQKLAIAVRAALRPDGVFIGQFNGAAAGQTVPHVHFHVIPRWEGQPLRMHARDVADAATLEALATRIRNHWRAPADGAKAEDDATGHAP</sequence>
<dbReference type="AlphaFoldDB" id="A0A1I7CC41"/>
<dbReference type="SUPFAM" id="SSF54197">
    <property type="entry name" value="HIT-like"/>
    <property type="match status" value="1"/>
</dbReference>
<dbReference type="GO" id="GO:0003824">
    <property type="term" value="F:catalytic activity"/>
    <property type="evidence" value="ECO:0007669"/>
    <property type="project" value="InterPro"/>
</dbReference>
<dbReference type="PANTHER" id="PTHR46648">
    <property type="entry name" value="HIT FAMILY PROTEIN 1"/>
    <property type="match status" value="1"/>
</dbReference>
<organism evidence="5 6">
    <name type="scientific">Paraburkholderia aspalathi</name>
    <dbReference type="NCBI Taxonomy" id="1324617"/>
    <lineage>
        <taxon>Bacteria</taxon>
        <taxon>Pseudomonadati</taxon>
        <taxon>Pseudomonadota</taxon>
        <taxon>Betaproteobacteria</taxon>
        <taxon>Burkholderiales</taxon>
        <taxon>Burkholderiaceae</taxon>
        <taxon>Paraburkholderia</taxon>
    </lineage>
</organism>
<reference evidence="5 6" key="1">
    <citation type="submission" date="2016-10" db="EMBL/GenBank/DDBJ databases">
        <authorList>
            <person name="de Groot N.N."/>
        </authorList>
    </citation>
    <scope>NUCLEOTIDE SEQUENCE [LARGE SCALE GENOMIC DNA]</scope>
    <source>
        <strain evidence="5 6">LMG 27731</strain>
    </source>
</reference>
<dbReference type="EMBL" id="FPBH01000006">
    <property type="protein sequence ID" value="SFT96986.1"/>
    <property type="molecule type" value="Genomic_DNA"/>
</dbReference>
<evidence type="ECO:0000313" key="5">
    <source>
        <dbReference type="EMBL" id="SFT96986.1"/>
    </source>
</evidence>
<dbReference type="RefSeq" id="WP_093634541.1">
    <property type="nucleotide sequence ID" value="NZ_CAJNBE010000051.1"/>
</dbReference>
<feature type="short sequence motif" description="Histidine triad motif" evidence="2 3">
    <location>
        <begin position="100"/>
        <end position="104"/>
    </location>
</feature>
<dbReference type="InterPro" id="IPR001310">
    <property type="entry name" value="Histidine_triad_HIT"/>
</dbReference>
<feature type="active site" description="Tele-AMP-histidine intermediate" evidence="1">
    <location>
        <position position="102"/>
    </location>
</feature>
<dbReference type="InterPro" id="IPR011146">
    <property type="entry name" value="HIT-like"/>
</dbReference>
<proteinExistence type="predicted"/>
<evidence type="ECO:0000256" key="3">
    <source>
        <dbReference type="PROSITE-ProRule" id="PRU00464"/>
    </source>
</evidence>
<feature type="domain" description="HIT" evidence="4">
    <location>
        <begin position="8"/>
        <end position="115"/>
    </location>
</feature>
<dbReference type="InterPro" id="IPR039384">
    <property type="entry name" value="HINT"/>
</dbReference>
<dbReference type="OrthoDB" id="9784774at2"/>
<accession>A0A1I7CC41</accession>
<evidence type="ECO:0000256" key="2">
    <source>
        <dbReference type="PIRSR" id="PIRSR601310-3"/>
    </source>
</evidence>
<dbReference type="PROSITE" id="PS51084">
    <property type="entry name" value="HIT_2"/>
    <property type="match status" value="1"/>
</dbReference>
<dbReference type="Gene3D" id="3.30.428.10">
    <property type="entry name" value="HIT-like"/>
    <property type="match status" value="1"/>
</dbReference>
<evidence type="ECO:0000313" key="6">
    <source>
        <dbReference type="Proteomes" id="UP000198844"/>
    </source>
</evidence>
<dbReference type="Proteomes" id="UP000198844">
    <property type="component" value="Unassembled WGS sequence"/>
</dbReference>
<name>A0A1I7CC41_9BURK</name>
<dbReference type="Pfam" id="PF01230">
    <property type="entry name" value="HIT"/>
    <property type="match status" value="1"/>
</dbReference>
<dbReference type="GO" id="GO:0009117">
    <property type="term" value="P:nucleotide metabolic process"/>
    <property type="evidence" value="ECO:0007669"/>
    <property type="project" value="TreeGrafter"/>
</dbReference>
<evidence type="ECO:0000256" key="1">
    <source>
        <dbReference type="PIRSR" id="PIRSR601310-1"/>
    </source>
</evidence>
<evidence type="ECO:0000259" key="4">
    <source>
        <dbReference type="PROSITE" id="PS51084"/>
    </source>
</evidence>
<dbReference type="PRINTS" id="PR00332">
    <property type="entry name" value="HISTRIAD"/>
</dbReference>
<dbReference type="CDD" id="cd01277">
    <property type="entry name" value="HINT_subgroup"/>
    <property type="match status" value="1"/>
</dbReference>